<feature type="region of interest" description="Disordered" evidence="1">
    <location>
        <begin position="89"/>
        <end position="108"/>
    </location>
</feature>
<comment type="caution">
    <text evidence="2">The sequence shown here is derived from an EMBL/GenBank/DDBJ whole genome shotgun (WGS) entry which is preliminary data.</text>
</comment>
<evidence type="ECO:0000313" key="3">
    <source>
        <dbReference type="Proteomes" id="UP001362999"/>
    </source>
</evidence>
<keyword evidence="3" id="KW-1185">Reference proteome</keyword>
<feature type="region of interest" description="Disordered" evidence="1">
    <location>
        <begin position="1"/>
        <end position="31"/>
    </location>
</feature>
<dbReference type="AlphaFoldDB" id="A0AAW0E6Z7"/>
<evidence type="ECO:0000313" key="2">
    <source>
        <dbReference type="EMBL" id="KAK7059976.1"/>
    </source>
</evidence>
<sequence>MHYRSVGNTTDDRRNGGKIGNDRNCQSSDGAKEYANRRQAMEQMTARRLKKGEAFDAGAETITETAVPRPRRTRIYDVARRLNKGSDFHADTEALTRNHGPKNGAGPSVLQAREQAGAYMRRIQNHTNSEPPGHGKTRAGREMHTGESAIHEEVRKSTRANVKDLPKGRGTNLSAESGLRIVTARQCFIARTFSQLASKSCNMPQDTEDPNWAGLESTNETRRTPVTVAGTKAWTVAVERREAPRTTIPTVAQNAVDSGGVVREEKLSLRHSPRQLNAETLLALNDLLIWFLLPTLSVHVIRPSTPLHAGDLRRREGEGRETPYR</sequence>
<feature type="compositionally biased region" description="Basic and acidic residues" evidence="1">
    <location>
        <begin position="139"/>
        <end position="167"/>
    </location>
</feature>
<dbReference type="Proteomes" id="UP001362999">
    <property type="component" value="Unassembled WGS sequence"/>
</dbReference>
<reference evidence="2 3" key="1">
    <citation type="journal article" date="2024" name="J Genomics">
        <title>Draft genome sequencing and assembly of Favolaschia claudopus CIRM-BRFM 2984 isolated from oak limbs.</title>
        <authorList>
            <person name="Navarro D."/>
            <person name="Drula E."/>
            <person name="Chaduli D."/>
            <person name="Cazenave R."/>
            <person name="Ahrendt S."/>
            <person name="Wang J."/>
            <person name="Lipzen A."/>
            <person name="Daum C."/>
            <person name="Barry K."/>
            <person name="Grigoriev I.V."/>
            <person name="Favel A."/>
            <person name="Rosso M.N."/>
            <person name="Martin F."/>
        </authorList>
    </citation>
    <scope>NUCLEOTIDE SEQUENCE [LARGE SCALE GENOMIC DNA]</scope>
    <source>
        <strain evidence="2 3">CIRM-BRFM 2984</strain>
    </source>
</reference>
<organism evidence="2 3">
    <name type="scientific">Favolaschia claudopus</name>
    <dbReference type="NCBI Taxonomy" id="2862362"/>
    <lineage>
        <taxon>Eukaryota</taxon>
        <taxon>Fungi</taxon>
        <taxon>Dikarya</taxon>
        <taxon>Basidiomycota</taxon>
        <taxon>Agaricomycotina</taxon>
        <taxon>Agaricomycetes</taxon>
        <taxon>Agaricomycetidae</taxon>
        <taxon>Agaricales</taxon>
        <taxon>Marasmiineae</taxon>
        <taxon>Mycenaceae</taxon>
        <taxon>Favolaschia</taxon>
    </lineage>
</organism>
<gene>
    <name evidence="2" type="ORF">R3P38DRAFT_2759328</name>
</gene>
<proteinExistence type="predicted"/>
<name>A0AAW0E6Z7_9AGAR</name>
<protein>
    <submittedName>
        <fullName evidence="2">Uncharacterized protein</fullName>
    </submittedName>
</protein>
<accession>A0AAW0E6Z7</accession>
<evidence type="ECO:0000256" key="1">
    <source>
        <dbReference type="SAM" id="MobiDB-lite"/>
    </source>
</evidence>
<feature type="region of interest" description="Disordered" evidence="1">
    <location>
        <begin position="124"/>
        <end position="172"/>
    </location>
</feature>
<dbReference type="EMBL" id="JAWWNJ010000003">
    <property type="protein sequence ID" value="KAK7059976.1"/>
    <property type="molecule type" value="Genomic_DNA"/>
</dbReference>